<protein>
    <submittedName>
        <fullName evidence="1">Transposase</fullName>
    </submittedName>
</protein>
<evidence type="ECO:0000313" key="2">
    <source>
        <dbReference type="Proteomes" id="UP001144297"/>
    </source>
</evidence>
<dbReference type="PANTHER" id="PTHR33609:SF1">
    <property type="entry name" value="TRANSPOSASE"/>
    <property type="match status" value="1"/>
</dbReference>
<dbReference type="GO" id="GO:0004803">
    <property type="term" value="F:transposase activity"/>
    <property type="evidence" value="ECO:0007669"/>
    <property type="project" value="InterPro"/>
</dbReference>
<reference evidence="1" key="1">
    <citation type="submission" date="2022-12" db="EMBL/GenBank/DDBJ databases">
        <title>Reference genome sequencing for broad-spectrum identification of bacterial and archaeal isolates by mass spectrometry.</title>
        <authorList>
            <person name="Sekiguchi Y."/>
            <person name="Tourlousse D.M."/>
        </authorList>
    </citation>
    <scope>NUCLEOTIDE SEQUENCE</scope>
    <source>
        <strain evidence="1">TSL-P1</strain>
    </source>
</reference>
<keyword evidence="2" id="KW-1185">Reference proteome</keyword>
<dbReference type="InterPro" id="IPR036388">
    <property type="entry name" value="WH-like_DNA-bd_sf"/>
</dbReference>
<dbReference type="Proteomes" id="UP001144297">
    <property type="component" value="Unassembled WGS sequence"/>
</dbReference>
<dbReference type="Pfam" id="PF01527">
    <property type="entry name" value="HTH_Tnp_1"/>
    <property type="match status" value="1"/>
</dbReference>
<proteinExistence type="predicted"/>
<dbReference type="InterPro" id="IPR010921">
    <property type="entry name" value="Trp_repressor/repl_initiator"/>
</dbReference>
<dbReference type="AlphaFoldDB" id="A0A9W6GHR3"/>
<gene>
    <name evidence="1" type="ORF">TISLANDTSLP1_19400</name>
</gene>
<sequence length="95" mass="10963">MKQRKWTAEEKMAIVLEGIKGVKSVADICREHKISQGLYYRWRDKFLEGGKKALNSGSADESIYRAEIDKLQRIIGKQAIQIEILKKTEELLGRK</sequence>
<dbReference type="InterPro" id="IPR052546">
    <property type="entry name" value="Transposase_8_domain"/>
</dbReference>
<dbReference type="GO" id="GO:0006313">
    <property type="term" value="P:DNA transposition"/>
    <property type="evidence" value="ECO:0007669"/>
    <property type="project" value="InterPro"/>
</dbReference>
<comment type="caution">
    <text evidence="1">The sequence shown here is derived from an EMBL/GenBank/DDBJ whole genome shotgun (WGS) entry which is preliminary data.</text>
</comment>
<dbReference type="EMBL" id="BSDX01000001">
    <property type="protein sequence ID" value="GLI54247.1"/>
    <property type="molecule type" value="Genomic_DNA"/>
</dbReference>
<dbReference type="PANTHER" id="PTHR33609">
    <property type="entry name" value="LOW CALCIUM RESPONSE LOCUS PROTEIN S"/>
    <property type="match status" value="1"/>
</dbReference>
<dbReference type="Gene3D" id="1.10.10.10">
    <property type="entry name" value="Winged helix-like DNA-binding domain superfamily/Winged helix DNA-binding domain"/>
    <property type="match status" value="1"/>
</dbReference>
<name>A0A9W6GHR3_9BACT</name>
<dbReference type="SUPFAM" id="SSF48295">
    <property type="entry name" value="TrpR-like"/>
    <property type="match status" value="1"/>
</dbReference>
<organism evidence="1 2">
    <name type="scientific">Thermodesulfovibrio yellowstonii</name>
    <dbReference type="NCBI Taxonomy" id="28262"/>
    <lineage>
        <taxon>Bacteria</taxon>
        <taxon>Pseudomonadati</taxon>
        <taxon>Nitrospirota</taxon>
        <taxon>Thermodesulfovibrionia</taxon>
        <taxon>Thermodesulfovibrionales</taxon>
        <taxon>Thermodesulfovibrionaceae</taxon>
        <taxon>Thermodesulfovibrio</taxon>
    </lineage>
</organism>
<evidence type="ECO:0000313" key="1">
    <source>
        <dbReference type="EMBL" id="GLI54247.1"/>
    </source>
</evidence>
<dbReference type="GO" id="GO:0043565">
    <property type="term" value="F:sequence-specific DNA binding"/>
    <property type="evidence" value="ECO:0007669"/>
    <property type="project" value="InterPro"/>
</dbReference>
<accession>A0A9W6GHR3</accession>
<dbReference type="InterPro" id="IPR002514">
    <property type="entry name" value="Transposase_8"/>
</dbReference>